<organism evidence="9 11">
    <name type="scientific">Cephus cinctus</name>
    <name type="common">Wheat stem sawfly</name>
    <dbReference type="NCBI Taxonomy" id="211228"/>
    <lineage>
        <taxon>Eukaryota</taxon>
        <taxon>Metazoa</taxon>
        <taxon>Ecdysozoa</taxon>
        <taxon>Arthropoda</taxon>
        <taxon>Hexapoda</taxon>
        <taxon>Insecta</taxon>
        <taxon>Pterygota</taxon>
        <taxon>Neoptera</taxon>
        <taxon>Endopterygota</taxon>
        <taxon>Hymenoptera</taxon>
        <taxon>Cephoidea</taxon>
        <taxon>Cephidae</taxon>
        <taxon>Cephus</taxon>
    </lineage>
</organism>
<dbReference type="Pfam" id="PF04130">
    <property type="entry name" value="GCP_C_terminal"/>
    <property type="match status" value="1"/>
</dbReference>
<evidence type="ECO:0000256" key="2">
    <source>
        <dbReference type="ARBA" id="ARBA00010337"/>
    </source>
</evidence>
<feature type="coiled-coil region" evidence="6">
    <location>
        <begin position="727"/>
        <end position="758"/>
    </location>
</feature>
<keyword evidence="3" id="KW-0963">Cytoplasm</keyword>
<dbReference type="InterPro" id="IPR007259">
    <property type="entry name" value="GCP"/>
</dbReference>
<keyword evidence="9" id="KW-1185">Reference proteome</keyword>
<dbReference type="Pfam" id="PF17681">
    <property type="entry name" value="GCP_N_terminal"/>
    <property type="match status" value="1"/>
</dbReference>
<keyword evidence="4" id="KW-0493">Microtubule</keyword>
<protein>
    <submittedName>
        <fullName evidence="10 11">Gamma-tubulin complex component 6 isoform X1</fullName>
    </submittedName>
</protein>
<evidence type="ECO:0000259" key="7">
    <source>
        <dbReference type="Pfam" id="PF04130"/>
    </source>
</evidence>
<dbReference type="PANTHER" id="PTHR19302:SF70">
    <property type="entry name" value="GAMMA-TUBULIN COMPLEX COMPONENT 6"/>
    <property type="match status" value="1"/>
</dbReference>
<evidence type="ECO:0000313" key="10">
    <source>
        <dbReference type="RefSeq" id="XP_015590933.1"/>
    </source>
</evidence>
<dbReference type="KEGG" id="ccin:107265693"/>
<dbReference type="GO" id="GO:0000278">
    <property type="term" value="P:mitotic cell cycle"/>
    <property type="evidence" value="ECO:0007669"/>
    <property type="project" value="TreeGrafter"/>
</dbReference>
<dbReference type="InterPro" id="IPR042241">
    <property type="entry name" value="GCP_C_sf"/>
</dbReference>
<evidence type="ECO:0000313" key="14">
    <source>
        <dbReference type="RefSeq" id="XP_024939384.1"/>
    </source>
</evidence>
<dbReference type="Gene3D" id="1.20.120.1900">
    <property type="entry name" value="Gamma-tubulin complex, C-terminal domain"/>
    <property type="match status" value="1"/>
</dbReference>
<comment type="similarity">
    <text evidence="2">Belongs to the TUBGCP family.</text>
</comment>
<dbReference type="GO" id="GO:0000930">
    <property type="term" value="C:gamma-tubulin complex"/>
    <property type="evidence" value="ECO:0007669"/>
    <property type="project" value="TreeGrafter"/>
</dbReference>
<evidence type="ECO:0000313" key="11">
    <source>
        <dbReference type="RefSeq" id="XP_015591008.1"/>
    </source>
</evidence>
<dbReference type="InterPro" id="IPR040457">
    <property type="entry name" value="GCP_C"/>
</dbReference>
<comment type="subcellular location">
    <subcellularLocation>
        <location evidence="1">Cytoplasm</location>
        <location evidence="1">Cytoskeleton</location>
    </subcellularLocation>
</comment>
<dbReference type="GO" id="GO:0000922">
    <property type="term" value="C:spindle pole"/>
    <property type="evidence" value="ECO:0007669"/>
    <property type="project" value="InterPro"/>
</dbReference>
<sequence length="1647" mass="188300">MDLENNIGVYGLITELCERFAEKQNPSNDHPYLPKKDNTKIVKKLRSQAYGILLNKCSDANKFNVKWKNKLGDPIVELLKHSYHLRIRKNGISRAKNLENVLDKLNEEDIDSTVCSILYFLIELRSLENKEEFSLNIFHYGKANPVLPEICWDGKGVMPFQTYPIESFVLPEKFETVLGIKGSSIIQDCTAEPGSNLSFLGQFRSATMIETESTRNDSAPLSIMYSISRGNLALPSVKDFTMGMHFLPQIMEDNGNPNEDYHNEKEEHFSVEAKSLWPEITSVHTGMESESQIDQIETLNKNDSYQESEGTTDLFSSISDKELETECIPNHRTWETLGQLNPPKEPRFLTETKEAMLHLEKIRLATIAPLLQKNALESLTEITEVSSKEFLSNIKLLLLGIESDNFHYSNMFGFQLQQNTVISGVSAEMLQDVCRKPIEWGNSFRALSMLITCNPETGKLQKDGLIFKAMCNSIKEFFLCYQAAVLRISVDKNSERPGAILQVLDTLGPLGDMIVEVAVLCRCDDKSDSMLEKGISVLTHIYEEVTKVTQPDIALIFYSILKSCCEVYFRFLQRWLFEGVCEDEYEEFMIQMRPQYLRQRGRKFWTKGFGINTKSVPRFLDSLTESILQCGKAVRLLKLCDPKNPLCGVFATSHPAVRVCLSVDQLREQAMHCQEYMTRGQDALGNVVSLSTAFQDQRKVERQRAELVSIAQQDTLLRIKREREESIKILAQNKRDLLAKLKNQAEEAVLRKEKDKEAQLLADKLLAEKVNREQEEADRINCLEKANILNYYNELAAEAERRRVRAEWRIKRMQLFDNRIIAISSARHELWESKDEPLTEAINKSDMIQTDENDKQEIIREEEVESVRPEKPEVDAEVNIQLTDFGTEPSDRNANTCPDENSNLDNTRVSNNISCILDISNKTTDLEPAVNTSTKDDVKFHPDHKSTMEVHQSVSIKSPRPTVLDITPITLSIEPVNQQMNPQKEQALQRNRAKMMLHTTFSSCDYDQQNKNNADDQFHDIPIAQTEKLANRLRNTNSSVQFSDVINIMDVNNDLMANRFEFLKLRNADNMTDLQRNRLKVLQQEYSLTPNNNEGNLIFLENDIQRRQNTERIDEVHEASDVSTEQVNRPGQVSSLNILKDEPQPRFKTTRFTEAQRNRARVMEQEFYIYGTGTVEKTNEASSAGSSAGTPALTMSFSTTYHDAFDGTTPMSCTTDNFPLSMSSSMSQIPPYSDTPLSEIGSEVPSIIATAEIPTGDISSSHVTESGFKFPQRTTIYPNFVGFGSAALTPTSESTLTAADVEMIDNTSLQVYLEKSVMIPLRIQSHLVNDALIKYLLCEHNMLSHMTSLRSYFFLLNGEFAKSLTNSLYTGLYSTSVSMELLNSATLTNILERALMSSLNNSYTNSEFLSLSTVDVPPRFLYSDPDALDCLSLNYKISWPLNIILDENSMLQYTKVFKFLISVGRVIWVLQEDFHILKVERKAMNSKQYHKLQLYRHAMMQFVNALHNYLTCSVLHASWNEFEKDLEQAITLDQVYYTHVSYIKKILSRCMLNANGAKMRSSLRSIFKVILKFHNRVRSQNWIREPNGYMHPNYEKLEQMYESFCELRTYLAYVADRFASSGYQPHLVHFLDALNINPLFDMTIKKT</sequence>
<dbReference type="InterPro" id="IPR041470">
    <property type="entry name" value="GCP_N"/>
</dbReference>
<name>A0AAJ7BQC2_CEPCN</name>
<dbReference type="GO" id="GO:0043015">
    <property type="term" value="F:gamma-tubulin binding"/>
    <property type="evidence" value="ECO:0007669"/>
    <property type="project" value="InterPro"/>
</dbReference>
<dbReference type="GO" id="GO:0051011">
    <property type="term" value="F:microtubule minus-end binding"/>
    <property type="evidence" value="ECO:0007669"/>
    <property type="project" value="TreeGrafter"/>
</dbReference>
<dbReference type="RefSeq" id="XP_024939347.1">
    <property type="nucleotide sequence ID" value="XM_025083579.1"/>
</dbReference>
<feature type="domain" description="Gamma tubulin complex component C-terminal" evidence="7">
    <location>
        <begin position="1343"/>
        <end position="1637"/>
    </location>
</feature>
<dbReference type="GeneID" id="107265693"/>
<accession>A0AAJ7BQC2</accession>
<evidence type="ECO:0000313" key="9">
    <source>
        <dbReference type="Proteomes" id="UP000694920"/>
    </source>
</evidence>
<dbReference type="RefSeq" id="XP_015590933.1">
    <property type="nucleotide sequence ID" value="XM_015735447.2"/>
</dbReference>
<dbReference type="Proteomes" id="UP000694920">
    <property type="component" value="Unplaced"/>
</dbReference>
<evidence type="ECO:0000256" key="4">
    <source>
        <dbReference type="ARBA" id="ARBA00022701"/>
    </source>
</evidence>
<dbReference type="CDD" id="cd06503">
    <property type="entry name" value="ATP-synt_Fo_b"/>
    <property type="match status" value="1"/>
</dbReference>
<dbReference type="CTD" id="39365"/>
<evidence type="ECO:0000256" key="1">
    <source>
        <dbReference type="ARBA" id="ARBA00004245"/>
    </source>
</evidence>
<dbReference type="PANTHER" id="PTHR19302">
    <property type="entry name" value="GAMMA TUBULIN COMPLEX PROTEIN"/>
    <property type="match status" value="1"/>
</dbReference>
<dbReference type="GO" id="GO:0051321">
    <property type="term" value="P:meiotic cell cycle"/>
    <property type="evidence" value="ECO:0007669"/>
    <property type="project" value="TreeGrafter"/>
</dbReference>
<dbReference type="RefSeq" id="XP_015591094.1">
    <property type="nucleotide sequence ID" value="XM_015735608.2"/>
</dbReference>
<evidence type="ECO:0000259" key="8">
    <source>
        <dbReference type="Pfam" id="PF17681"/>
    </source>
</evidence>
<feature type="domain" description="Gamma tubulin complex component protein N-terminal" evidence="8">
    <location>
        <begin position="396"/>
        <end position="660"/>
    </location>
</feature>
<dbReference type="GO" id="GO:0031122">
    <property type="term" value="P:cytoplasmic microtubule organization"/>
    <property type="evidence" value="ECO:0007669"/>
    <property type="project" value="TreeGrafter"/>
</dbReference>
<dbReference type="GO" id="GO:0007020">
    <property type="term" value="P:microtubule nucleation"/>
    <property type="evidence" value="ECO:0007669"/>
    <property type="project" value="InterPro"/>
</dbReference>
<evidence type="ECO:0000313" key="12">
    <source>
        <dbReference type="RefSeq" id="XP_015591094.1"/>
    </source>
</evidence>
<evidence type="ECO:0000256" key="3">
    <source>
        <dbReference type="ARBA" id="ARBA00022490"/>
    </source>
</evidence>
<proteinExistence type="inferred from homology"/>
<keyword evidence="6" id="KW-0175">Coiled coil</keyword>
<evidence type="ECO:0000313" key="13">
    <source>
        <dbReference type="RefSeq" id="XP_024939347.1"/>
    </source>
</evidence>
<reference evidence="10 11" key="1">
    <citation type="submission" date="2025-04" db="UniProtKB">
        <authorList>
            <consortium name="RefSeq"/>
        </authorList>
    </citation>
    <scope>IDENTIFICATION</scope>
</reference>
<keyword evidence="5" id="KW-0206">Cytoskeleton</keyword>
<dbReference type="GO" id="GO:0051225">
    <property type="term" value="P:spindle assembly"/>
    <property type="evidence" value="ECO:0007669"/>
    <property type="project" value="TreeGrafter"/>
</dbReference>
<gene>
    <name evidence="10 11 12 13 14" type="primary">LOC107265693</name>
</gene>
<dbReference type="RefSeq" id="XP_015591008.1">
    <property type="nucleotide sequence ID" value="XM_015735522.2"/>
</dbReference>
<evidence type="ECO:0000256" key="5">
    <source>
        <dbReference type="ARBA" id="ARBA00023212"/>
    </source>
</evidence>
<dbReference type="GO" id="GO:0005874">
    <property type="term" value="C:microtubule"/>
    <property type="evidence" value="ECO:0007669"/>
    <property type="project" value="UniProtKB-KW"/>
</dbReference>
<dbReference type="RefSeq" id="XP_024939384.1">
    <property type="nucleotide sequence ID" value="XM_025083616.1"/>
</dbReference>
<evidence type="ECO:0000256" key="6">
    <source>
        <dbReference type="SAM" id="Coils"/>
    </source>
</evidence>